<organism evidence="1 2">
    <name type="scientific">Rhodopirellula maiorica SM1</name>
    <dbReference type="NCBI Taxonomy" id="1265738"/>
    <lineage>
        <taxon>Bacteria</taxon>
        <taxon>Pseudomonadati</taxon>
        <taxon>Planctomycetota</taxon>
        <taxon>Planctomycetia</taxon>
        <taxon>Pirellulales</taxon>
        <taxon>Pirellulaceae</taxon>
        <taxon>Novipirellula</taxon>
    </lineage>
</organism>
<dbReference type="EMBL" id="ANOG01000897">
    <property type="protein sequence ID" value="EMI16883.1"/>
    <property type="molecule type" value="Genomic_DNA"/>
</dbReference>
<keyword evidence="2" id="KW-1185">Reference proteome</keyword>
<comment type="caution">
    <text evidence="1">The sequence shown here is derived from an EMBL/GenBank/DDBJ whole genome shotgun (WGS) entry which is preliminary data.</text>
</comment>
<reference evidence="1 2" key="1">
    <citation type="journal article" date="2013" name="Mar. Genomics">
        <title>Expression of sulfatases in Rhodopirellula baltica and the diversity of sulfatases in the genus Rhodopirellula.</title>
        <authorList>
            <person name="Wegner C.E."/>
            <person name="Richter-Heitmann T."/>
            <person name="Klindworth A."/>
            <person name="Klockow C."/>
            <person name="Richter M."/>
            <person name="Achstetter T."/>
            <person name="Glockner F.O."/>
            <person name="Harder J."/>
        </authorList>
    </citation>
    <scope>NUCLEOTIDE SEQUENCE [LARGE SCALE GENOMIC DNA]</scope>
    <source>
        <strain evidence="1 2">SM1</strain>
    </source>
</reference>
<name>M5RBM6_9BACT</name>
<proteinExistence type="predicted"/>
<accession>M5RBM6</accession>
<evidence type="ECO:0000313" key="1">
    <source>
        <dbReference type="EMBL" id="EMI16883.1"/>
    </source>
</evidence>
<dbReference type="AlphaFoldDB" id="M5RBM6"/>
<gene>
    <name evidence="1" type="ORF">RMSM_06188</name>
</gene>
<dbReference type="Proteomes" id="UP000011991">
    <property type="component" value="Unassembled WGS sequence"/>
</dbReference>
<evidence type="ECO:0000313" key="2">
    <source>
        <dbReference type="Proteomes" id="UP000011991"/>
    </source>
</evidence>
<sequence length="71" mass="8437">MVDRIHWTLNAELRITEWCKPFRRMDDSACRVIRAPVGLVEEADRLFDDAGWQPELRLRTRSQIRAATKIR</sequence>
<dbReference type="PATRIC" id="fig|1265738.3.peg.6163"/>
<protein>
    <submittedName>
        <fullName evidence="1">Uncharacterized protein</fullName>
    </submittedName>
</protein>